<proteinExistence type="predicted"/>
<dbReference type="SMART" id="SM00868">
    <property type="entry name" value="zf-AD"/>
    <property type="match status" value="1"/>
</dbReference>
<accession>A0A182IVV5</accession>
<evidence type="ECO:0000256" key="6">
    <source>
        <dbReference type="ARBA" id="ARBA00023242"/>
    </source>
</evidence>
<name>A0A182IVV5_ANOAO</name>
<keyword evidence="6" id="KW-0539">Nucleus</keyword>
<reference evidence="7" key="1">
    <citation type="submission" date="2022-08" db="UniProtKB">
        <authorList>
            <consortium name="EnsemblMetazoa"/>
        </authorList>
    </citation>
    <scope>IDENTIFICATION</scope>
    <source>
        <strain evidence="7">EBRO</strain>
    </source>
</reference>
<protein>
    <recommendedName>
        <fullName evidence="8">Protein krueppel</fullName>
    </recommendedName>
</protein>
<dbReference type="Pfam" id="PF12874">
    <property type="entry name" value="zf-met"/>
    <property type="match status" value="1"/>
</dbReference>
<evidence type="ECO:0000256" key="3">
    <source>
        <dbReference type="ARBA" id="ARBA00022737"/>
    </source>
</evidence>
<dbReference type="PROSITE" id="PS50157">
    <property type="entry name" value="ZINC_FINGER_C2H2_2"/>
    <property type="match status" value="3"/>
</dbReference>
<keyword evidence="4" id="KW-0863">Zinc-finger</keyword>
<organism evidence="7">
    <name type="scientific">Anopheles atroparvus</name>
    <name type="common">European mosquito</name>
    <dbReference type="NCBI Taxonomy" id="41427"/>
    <lineage>
        <taxon>Eukaryota</taxon>
        <taxon>Metazoa</taxon>
        <taxon>Ecdysozoa</taxon>
        <taxon>Arthropoda</taxon>
        <taxon>Hexapoda</taxon>
        <taxon>Insecta</taxon>
        <taxon>Pterygota</taxon>
        <taxon>Neoptera</taxon>
        <taxon>Endopterygota</taxon>
        <taxon>Diptera</taxon>
        <taxon>Nematocera</taxon>
        <taxon>Culicoidea</taxon>
        <taxon>Culicidae</taxon>
        <taxon>Anophelinae</taxon>
        <taxon>Anopheles</taxon>
    </lineage>
</organism>
<dbReference type="PANTHER" id="PTHR24394">
    <property type="entry name" value="ZINC FINGER PROTEIN"/>
    <property type="match status" value="1"/>
</dbReference>
<keyword evidence="2" id="KW-0479">Metal-binding</keyword>
<evidence type="ECO:0000256" key="4">
    <source>
        <dbReference type="ARBA" id="ARBA00022771"/>
    </source>
</evidence>
<dbReference type="PROSITE" id="PS00028">
    <property type="entry name" value="ZINC_FINGER_C2H2_1"/>
    <property type="match status" value="3"/>
</dbReference>
<dbReference type="VEuPathDB" id="VectorBase:AATE006478"/>
<evidence type="ECO:0000313" key="7">
    <source>
        <dbReference type="EnsemblMetazoa" id="AATE006478-PA.1"/>
    </source>
</evidence>
<evidence type="ECO:0008006" key="8">
    <source>
        <dbReference type="Google" id="ProtNLM"/>
    </source>
</evidence>
<dbReference type="Gene3D" id="3.40.1800.20">
    <property type="match status" value="1"/>
</dbReference>
<dbReference type="Pfam" id="PF07776">
    <property type="entry name" value="zf-AD"/>
    <property type="match status" value="1"/>
</dbReference>
<dbReference type="AlphaFoldDB" id="A0A182IVV5"/>
<evidence type="ECO:0000256" key="2">
    <source>
        <dbReference type="ARBA" id="ARBA00022723"/>
    </source>
</evidence>
<dbReference type="STRING" id="41427.A0A182IVV5"/>
<keyword evidence="5" id="KW-0862">Zinc</keyword>
<dbReference type="SUPFAM" id="SSF57667">
    <property type="entry name" value="beta-beta-alpha zinc fingers"/>
    <property type="match status" value="2"/>
</dbReference>
<dbReference type="InterPro" id="IPR012934">
    <property type="entry name" value="Znf_AD"/>
</dbReference>
<evidence type="ECO:0000256" key="5">
    <source>
        <dbReference type="ARBA" id="ARBA00022833"/>
    </source>
</evidence>
<dbReference type="SUPFAM" id="SSF57716">
    <property type="entry name" value="Glucocorticoid receptor-like (DNA-binding domain)"/>
    <property type="match status" value="1"/>
</dbReference>
<dbReference type="PANTHER" id="PTHR24394:SF29">
    <property type="entry name" value="MYONEURIN"/>
    <property type="match status" value="1"/>
</dbReference>
<evidence type="ECO:0000256" key="1">
    <source>
        <dbReference type="ARBA" id="ARBA00004123"/>
    </source>
</evidence>
<dbReference type="InterPro" id="IPR036236">
    <property type="entry name" value="Znf_C2H2_sf"/>
</dbReference>
<dbReference type="SMART" id="SM00355">
    <property type="entry name" value="ZnF_C2H2"/>
    <property type="match status" value="3"/>
</dbReference>
<dbReference type="Gene3D" id="3.30.160.60">
    <property type="entry name" value="Classic Zinc Finger"/>
    <property type="match status" value="2"/>
</dbReference>
<dbReference type="FunFam" id="3.30.160.60:FF:000100">
    <property type="entry name" value="Zinc finger 45-like"/>
    <property type="match status" value="1"/>
</dbReference>
<comment type="subcellular location">
    <subcellularLocation>
        <location evidence="1">Nucleus</location>
    </subcellularLocation>
</comment>
<dbReference type="EnsemblMetazoa" id="AATE006478-RA">
    <property type="protein sequence ID" value="AATE006478-PA.1"/>
    <property type="gene ID" value="AATE006478"/>
</dbReference>
<sequence length="267" mass="30520">MCDDVSNVCRLCMDALDLNHTLEDSTTLKMVEDCLQLTFTIAPPFLSAGICDDCYYKIKDFYEYKENCRSMQDLLWQDIEDYEGMEFEEKPQEDAANGDVSKELENEEAIDDTVSEIKVPPVILNSSLLAPKNASSRENSTAHDTIGKVDRINVSLYSGADNVIIINKKTYHECSLCNRSFNDPYRLQQHMIGHKKKRTYLCEYCPMSFPQNSSLQVHIRSHTKEKPFVCPHCGNAYGYYQLLKKHLHRYHAEESGGSFSAGKQTVK</sequence>
<dbReference type="GO" id="GO:0008270">
    <property type="term" value="F:zinc ion binding"/>
    <property type="evidence" value="ECO:0007669"/>
    <property type="project" value="UniProtKB-UniRule"/>
</dbReference>
<dbReference type="GO" id="GO:0005634">
    <property type="term" value="C:nucleus"/>
    <property type="evidence" value="ECO:0007669"/>
    <property type="project" value="UniProtKB-SubCell"/>
</dbReference>
<dbReference type="Pfam" id="PF00096">
    <property type="entry name" value="zf-C2H2"/>
    <property type="match status" value="1"/>
</dbReference>
<dbReference type="PROSITE" id="PS51915">
    <property type="entry name" value="ZAD"/>
    <property type="match status" value="1"/>
</dbReference>
<keyword evidence="3" id="KW-0677">Repeat</keyword>
<dbReference type="GO" id="GO:0000981">
    <property type="term" value="F:DNA-binding transcription factor activity, RNA polymerase II-specific"/>
    <property type="evidence" value="ECO:0007669"/>
    <property type="project" value="TreeGrafter"/>
</dbReference>
<dbReference type="InterPro" id="IPR013087">
    <property type="entry name" value="Znf_C2H2_type"/>
</dbReference>